<evidence type="ECO:0000256" key="5">
    <source>
        <dbReference type="ARBA" id="ARBA00022801"/>
    </source>
</evidence>
<keyword evidence="6" id="KW-0746">Sphingolipid metabolism</keyword>
<dbReference type="EMBL" id="CAKOGL010000013">
    <property type="protein sequence ID" value="CAH2093714.1"/>
    <property type="molecule type" value="Genomic_DNA"/>
</dbReference>
<dbReference type="AlphaFoldDB" id="A0AAU9U7M1"/>
<keyword evidence="10" id="KW-1185">Reference proteome</keyword>
<proteinExistence type="inferred from homology"/>
<evidence type="ECO:0000256" key="3">
    <source>
        <dbReference type="ARBA" id="ARBA00012658"/>
    </source>
</evidence>
<evidence type="ECO:0000256" key="1">
    <source>
        <dbReference type="ARBA" id="ARBA00001013"/>
    </source>
</evidence>
<sequence length="462" mass="52858">MNGNQLYFTDNLYDIVLELQPERVYQKIEGFGGAVTDSVGVNWKSLSPTLQRYLINSYCSEDGLEYNMIRVPNGSTDFSPRPYVYNEYPVNDTKLTNFSSAPEDILYKVPIIQACMKASKSEIKVITSTWAPPNWMLIKDKPSGFSFLNEDFYQTYANYQCKFAELYNQHGIKIWGLSAANEPLMSLQINLKRETMIWPSPKMAKFLEQNLGPTIRNCSVKNIQILGVEDQRYAIPLMFDQLTEYSDAIKYIDGIALHYYGDKTTPPSIVAKTLKNYPDKFVISTEACTAFKATENPKVDLGSWKRGKRYIEDILEVLNYNYIGWIDWNICLNKEGGPTWTKNYVDSPIIVDAENQEFLKQPMFYAMGHFSKFIPRGSKRIRVVKKVPEIDPDLDLQDIEALGQKYFDHVAFLTPQRTIVIVFHNEGPTKSAAIQLGAQQISIELDAESISTIEIPYDDQIN</sequence>
<dbReference type="PRINTS" id="PR00843">
    <property type="entry name" value="GLHYDRLASE30"/>
</dbReference>
<evidence type="ECO:0000259" key="8">
    <source>
        <dbReference type="Pfam" id="PF17189"/>
    </source>
</evidence>
<dbReference type="PANTHER" id="PTHR11069">
    <property type="entry name" value="GLUCOSYLCERAMIDASE"/>
    <property type="match status" value="1"/>
</dbReference>
<organism evidence="9 10">
    <name type="scientific">Euphydryas editha</name>
    <name type="common">Edith's checkerspot</name>
    <dbReference type="NCBI Taxonomy" id="104508"/>
    <lineage>
        <taxon>Eukaryota</taxon>
        <taxon>Metazoa</taxon>
        <taxon>Ecdysozoa</taxon>
        <taxon>Arthropoda</taxon>
        <taxon>Hexapoda</taxon>
        <taxon>Insecta</taxon>
        <taxon>Pterygota</taxon>
        <taxon>Neoptera</taxon>
        <taxon>Endopterygota</taxon>
        <taxon>Lepidoptera</taxon>
        <taxon>Glossata</taxon>
        <taxon>Ditrysia</taxon>
        <taxon>Papilionoidea</taxon>
        <taxon>Nymphalidae</taxon>
        <taxon>Nymphalinae</taxon>
        <taxon>Euphydryas</taxon>
    </lineage>
</organism>
<keyword evidence="6" id="KW-0443">Lipid metabolism</keyword>
<feature type="domain" description="Glycosyl hydrolase family 30 beta sandwich" evidence="8">
    <location>
        <begin position="405"/>
        <end position="453"/>
    </location>
</feature>
<keyword evidence="5 6" id="KW-0378">Hydrolase</keyword>
<dbReference type="InterPro" id="IPR017853">
    <property type="entry name" value="GH"/>
</dbReference>
<evidence type="ECO:0000259" key="7">
    <source>
        <dbReference type="Pfam" id="PF02055"/>
    </source>
</evidence>
<evidence type="ECO:0000256" key="6">
    <source>
        <dbReference type="RuleBase" id="RU361188"/>
    </source>
</evidence>
<gene>
    <name evidence="9" type="ORF">EEDITHA_LOCUS9351</name>
</gene>
<dbReference type="Proteomes" id="UP001153954">
    <property type="component" value="Unassembled WGS sequence"/>
</dbReference>
<keyword evidence="4" id="KW-0732">Signal</keyword>
<dbReference type="Gene3D" id="3.20.20.80">
    <property type="entry name" value="Glycosidases"/>
    <property type="match status" value="1"/>
</dbReference>
<comment type="caution">
    <text evidence="9">The sequence shown here is derived from an EMBL/GenBank/DDBJ whole genome shotgun (WGS) entry which is preliminary data.</text>
</comment>
<evidence type="ECO:0000313" key="9">
    <source>
        <dbReference type="EMBL" id="CAH2093714.1"/>
    </source>
</evidence>
<accession>A0AAU9U7M1</accession>
<comment type="similarity">
    <text evidence="2 6">Belongs to the glycosyl hydrolase 30 family.</text>
</comment>
<evidence type="ECO:0000256" key="2">
    <source>
        <dbReference type="ARBA" id="ARBA00005382"/>
    </source>
</evidence>
<dbReference type="Pfam" id="PF02055">
    <property type="entry name" value="Glyco_hydro_30"/>
    <property type="match status" value="1"/>
</dbReference>
<dbReference type="InterPro" id="IPR001139">
    <property type="entry name" value="Glyco_hydro_30"/>
</dbReference>
<dbReference type="EC" id="3.2.1.45" evidence="3 6"/>
<dbReference type="InterPro" id="IPR033453">
    <property type="entry name" value="Glyco_hydro_30_TIM-barrel"/>
</dbReference>
<feature type="domain" description="Glycosyl hydrolase family 30 TIM-barrel" evidence="7">
    <location>
        <begin position="28"/>
        <end position="374"/>
    </location>
</feature>
<reference evidence="9" key="1">
    <citation type="submission" date="2022-03" db="EMBL/GenBank/DDBJ databases">
        <authorList>
            <person name="Tunstrom K."/>
        </authorList>
    </citation>
    <scope>NUCLEOTIDE SEQUENCE</scope>
</reference>
<dbReference type="Pfam" id="PF17189">
    <property type="entry name" value="Glyco_hydro_30C"/>
    <property type="match status" value="1"/>
</dbReference>
<keyword evidence="6" id="KW-0326">Glycosidase</keyword>
<evidence type="ECO:0000256" key="4">
    <source>
        <dbReference type="ARBA" id="ARBA00022729"/>
    </source>
</evidence>
<dbReference type="SUPFAM" id="SSF51445">
    <property type="entry name" value="(Trans)glycosidases"/>
    <property type="match status" value="1"/>
</dbReference>
<dbReference type="InterPro" id="IPR033452">
    <property type="entry name" value="GH30_C"/>
</dbReference>
<dbReference type="GO" id="GO:0004348">
    <property type="term" value="F:glucosylceramidase activity"/>
    <property type="evidence" value="ECO:0007669"/>
    <property type="project" value="UniProtKB-EC"/>
</dbReference>
<comment type="catalytic activity">
    <reaction evidence="1">
        <text>a beta-D-glucosyl-(1&lt;-&gt;1')-N-acylsphing-4-enine + H2O = an N-acylsphing-4-enine + D-glucose</text>
        <dbReference type="Rhea" id="RHEA:13269"/>
        <dbReference type="ChEBI" id="CHEBI:4167"/>
        <dbReference type="ChEBI" id="CHEBI:15377"/>
        <dbReference type="ChEBI" id="CHEBI:22801"/>
        <dbReference type="ChEBI" id="CHEBI:52639"/>
        <dbReference type="EC" id="3.2.1.45"/>
    </reaction>
    <physiologicalReaction direction="left-to-right" evidence="1">
        <dbReference type="Rhea" id="RHEA:13270"/>
    </physiologicalReaction>
</comment>
<dbReference type="GO" id="GO:0016020">
    <property type="term" value="C:membrane"/>
    <property type="evidence" value="ECO:0007669"/>
    <property type="project" value="GOC"/>
</dbReference>
<evidence type="ECO:0000313" key="10">
    <source>
        <dbReference type="Proteomes" id="UP001153954"/>
    </source>
</evidence>
<protein>
    <recommendedName>
        <fullName evidence="3 6">Glucosylceramidase</fullName>
        <ecNumber evidence="3 6">3.2.1.45</ecNumber>
    </recommendedName>
</protein>
<dbReference type="PANTHER" id="PTHR11069:SF23">
    <property type="entry name" value="LYSOSOMAL ACID GLUCOSYLCERAMIDASE"/>
    <property type="match status" value="1"/>
</dbReference>
<dbReference type="GO" id="GO:0006680">
    <property type="term" value="P:glucosylceramide catabolic process"/>
    <property type="evidence" value="ECO:0007669"/>
    <property type="project" value="TreeGrafter"/>
</dbReference>
<name>A0AAU9U7M1_EUPED</name>